<dbReference type="EMBL" id="MN739440">
    <property type="protein sequence ID" value="QHT04877.1"/>
    <property type="molecule type" value="Genomic_DNA"/>
</dbReference>
<evidence type="ECO:0000313" key="1">
    <source>
        <dbReference type="EMBL" id="QHT04877.1"/>
    </source>
</evidence>
<proteinExistence type="predicted"/>
<dbReference type="AlphaFoldDB" id="A0A6C0CKZ0"/>
<name>A0A6C0CKZ0_9ZZZZ</name>
<reference evidence="1" key="1">
    <citation type="journal article" date="2020" name="Nature">
        <title>Giant virus diversity and host interactions through global metagenomics.</title>
        <authorList>
            <person name="Schulz F."/>
            <person name="Roux S."/>
            <person name="Paez-Espino D."/>
            <person name="Jungbluth S."/>
            <person name="Walsh D.A."/>
            <person name="Denef V.J."/>
            <person name="McMahon K.D."/>
            <person name="Konstantinidis K.T."/>
            <person name="Eloe-Fadrosh E.A."/>
            <person name="Kyrpides N.C."/>
            <person name="Woyke T."/>
        </authorList>
    </citation>
    <scope>NUCLEOTIDE SEQUENCE</scope>
    <source>
        <strain evidence="1">GVMAG-M-3300021343-4</strain>
    </source>
</reference>
<protein>
    <submittedName>
        <fullName evidence="1">Uncharacterized protein</fullName>
    </submittedName>
</protein>
<sequence length="143" mass="16640">MNTPKFNRTTIHLNGEECSEDVTRYSHLHSWYKHLNAFPKYNKNYVYPDLGQKPCNSLSPMTDDGEDDKYHIWFMDAMCLDKIPDDVLTETQKKIVDIIKKYPAYLNSSFGDETKFVVNDATGCAMVVCRHLAEKKNLKHFLI</sequence>
<organism evidence="1">
    <name type="scientific">viral metagenome</name>
    <dbReference type="NCBI Taxonomy" id="1070528"/>
    <lineage>
        <taxon>unclassified sequences</taxon>
        <taxon>metagenomes</taxon>
        <taxon>organismal metagenomes</taxon>
    </lineage>
</organism>
<accession>A0A6C0CKZ0</accession>